<protein>
    <submittedName>
        <fullName evidence="1">Uncharacterized protein</fullName>
    </submittedName>
</protein>
<name>A0A2Z7AH36_9LAMI</name>
<evidence type="ECO:0000313" key="2">
    <source>
        <dbReference type="Proteomes" id="UP000250235"/>
    </source>
</evidence>
<gene>
    <name evidence="1" type="ORF">F511_35462</name>
</gene>
<dbReference type="Proteomes" id="UP000250235">
    <property type="component" value="Unassembled WGS sequence"/>
</dbReference>
<reference evidence="1 2" key="1">
    <citation type="journal article" date="2015" name="Proc. Natl. Acad. Sci. U.S.A.">
        <title>The resurrection genome of Boea hygrometrica: A blueprint for survival of dehydration.</title>
        <authorList>
            <person name="Xiao L."/>
            <person name="Yang G."/>
            <person name="Zhang L."/>
            <person name="Yang X."/>
            <person name="Zhao S."/>
            <person name="Ji Z."/>
            <person name="Zhou Q."/>
            <person name="Hu M."/>
            <person name="Wang Y."/>
            <person name="Chen M."/>
            <person name="Xu Y."/>
            <person name="Jin H."/>
            <person name="Xiao X."/>
            <person name="Hu G."/>
            <person name="Bao F."/>
            <person name="Hu Y."/>
            <person name="Wan P."/>
            <person name="Li L."/>
            <person name="Deng X."/>
            <person name="Kuang T."/>
            <person name="Xiang C."/>
            <person name="Zhu J.K."/>
            <person name="Oliver M.J."/>
            <person name="He Y."/>
        </authorList>
    </citation>
    <scope>NUCLEOTIDE SEQUENCE [LARGE SCALE GENOMIC DNA]</scope>
    <source>
        <strain evidence="2">cv. XS01</strain>
    </source>
</reference>
<dbReference type="EMBL" id="KV014959">
    <property type="protein sequence ID" value="KZV21081.1"/>
    <property type="molecule type" value="Genomic_DNA"/>
</dbReference>
<evidence type="ECO:0000313" key="1">
    <source>
        <dbReference type="EMBL" id="KZV21081.1"/>
    </source>
</evidence>
<accession>A0A2Z7AH36</accession>
<keyword evidence="2" id="KW-1185">Reference proteome</keyword>
<dbReference type="AlphaFoldDB" id="A0A2Z7AH36"/>
<sequence length="159" mass="17396">MAGASTCSDQFSLVSQRFEPRLVSLEPSGPGVGPAGSAPPVVAGAGRTIVKTGRCSLAPLDFRAYGSSSNIGVKWHFSGGVTYRDPEVMILWMSIFRLAVRISERLSQQYPVTAFMIQFCHVTVSIFRLAVRISERLSQQYPVTAFMIQFCHVTVDTGF</sequence>
<organism evidence="1 2">
    <name type="scientific">Dorcoceras hygrometricum</name>
    <dbReference type="NCBI Taxonomy" id="472368"/>
    <lineage>
        <taxon>Eukaryota</taxon>
        <taxon>Viridiplantae</taxon>
        <taxon>Streptophyta</taxon>
        <taxon>Embryophyta</taxon>
        <taxon>Tracheophyta</taxon>
        <taxon>Spermatophyta</taxon>
        <taxon>Magnoliopsida</taxon>
        <taxon>eudicotyledons</taxon>
        <taxon>Gunneridae</taxon>
        <taxon>Pentapetalae</taxon>
        <taxon>asterids</taxon>
        <taxon>lamiids</taxon>
        <taxon>Lamiales</taxon>
        <taxon>Gesneriaceae</taxon>
        <taxon>Didymocarpoideae</taxon>
        <taxon>Trichosporeae</taxon>
        <taxon>Loxocarpinae</taxon>
        <taxon>Dorcoceras</taxon>
    </lineage>
</organism>
<proteinExistence type="predicted"/>